<dbReference type="EMBL" id="FNBL01000002">
    <property type="protein sequence ID" value="SDF13880.1"/>
    <property type="molecule type" value="Genomic_DNA"/>
</dbReference>
<evidence type="ECO:0000313" key="5">
    <source>
        <dbReference type="EMBL" id="SDF13880.1"/>
    </source>
</evidence>
<sequence length="222" mass="24984">MHRMSSNTITALATATLLIFATQTMAHDAKSHDASPEHAHTHDVDQDIYNGYFEDSQIKDRPLSDWAGAWQSVYPYLQDGTLDPVMQHKAEQGDKTADAYRSYYDTGYKTDVDQIDIDGNTVRFVRDGKTLSAQYESDGYEVLTYAKGNRGVRYIFEKADGDAAAPAYIQFSDHRISPASADHYHLYWGNDRAALLTEVTNWPTYYPASMDGDAIVHEMLAH</sequence>
<reference evidence="5 6" key="1">
    <citation type="submission" date="2016-10" db="EMBL/GenBank/DDBJ databases">
        <authorList>
            <person name="de Groot N.N."/>
        </authorList>
    </citation>
    <scope>NUCLEOTIDE SEQUENCE [LARGE SCALE GENOMIC DNA]</scope>
    <source>
        <strain evidence="5 6">DSM 27375</strain>
    </source>
</reference>
<organism evidence="5 6">
    <name type="scientific">Celeribacter baekdonensis</name>
    <dbReference type="NCBI Taxonomy" id="875171"/>
    <lineage>
        <taxon>Bacteria</taxon>
        <taxon>Pseudomonadati</taxon>
        <taxon>Pseudomonadota</taxon>
        <taxon>Alphaproteobacteria</taxon>
        <taxon>Rhodobacterales</taxon>
        <taxon>Roseobacteraceae</taxon>
        <taxon>Celeribacter</taxon>
    </lineage>
</organism>
<dbReference type="OrthoDB" id="9810636at2"/>
<feature type="domain" description="ZinT" evidence="4">
    <location>
        <begin position="45"/>
        <end position="222"/>
    </location>
</feature>
<feature type="signal peptide" evidence="3">
    <location>
        <begin position="1"/>
        <end position="26"/>
    </location>
</feature>
<accession>A0A1G7IMC0</accession>
<evidence type="ECO:0000256" key="3">
    <source>
        <dbReference type="SAM" id="SignalP"/>
    </source>
</evidence>
<dbReference type="SUPFAM" id="SSF50814">
    <property type="entry name" value="Lipocalins"/>
    <property type="match status" value="1"/>
</dbReference>
<dbReference type="RefSeq" id="WP_074642215.1">
    <property type="nucleotide sequence ID" value="NZ_FNBL01000002.1"/>
</dbReference>
<keyword evidence="2" id="KW-0862">Zinc</keyword>
<protein>
    <submittedName>
        <fullName evidence="5">Zinc transport system substrate-binding protein</fullName>
    </submittedName>
</protein>
<evidence type="ECO:0000259" key="4">
    <source>
        <dbReference type="Pfam" id="PF09223"/>
    </source>
</evidence>
<dbReference type="AlphaFoldDB" id="A0A1G7IMC0"/>
<dbReference type="GO" id="GO:0008270">
    <property type="term" value="F:zinc ion binding"/>
    <property type="evidence" value="ECO:0007669"/>
    <property type="project" value="InterPro"/>
</dbReference>
<dbReference type="InterPro" id="IPR015304">
    <property type="entry name" value="ZinT_dom"/>
</dbReference>
<evidence type="ECO:0000313" key="6">
    <source>
        <dbReference type="Proteomes" id="UP000182284"/>
    </source>
</evidence>
<dbReference type="Pfam" id="PF09223">
    <property type="entry name" value="ZinT"/>
    <property type="match status" value="1"/>
</dbReference>
<proteinExistence type="predicted"/>
<dbReference type="InterPro" id="IPR012674">
    <property type="entry name" value="Calycin"/>
</dbReference>
<keyword evidence="1 3" id="KW-0732">Signal</keyword>
<evidence type="ECO:0000256" key="2">
    <source>
        <dbReference type="ARBA" id="ARBA00022833"/>
    </source>
</evidence>
<name>A0A1G7IMC0_9RHOB</name>
<dbReference type="Proteomes" id="UP000182284">
    <property type="component" value="Unassembled WGS sequence"/>
</dbReference>
<evidence type="ECO:0000256" key="1">
    <source>
        <dbReference type="ARBA" id="ARBA00022729"/>
    </source>
</evidence>
<dbReference type="Gene3D" id="2.40.128.20">
    <property type="match status" value="1"/>
</dbReference>
<feature type="chain" id="PRO_5010339624" evidence="3">
    <location>
        <begin position="27"/>
        <end position="222"/>
    </location>
</feature>
<gene>
    <name evidence="5" type="ORF">SAMN04488117_102387</name>
</gene>